<protein>
    <submittedName>
        <fullName evidence="6">NAD(P)-binding protein</fullName>
    </submittedName>
</protein>
<dbReference type="GO" id="GO:0004497">
    <property type="term" value="F:monooxygenase activity"/>
    <property type="evidence" value="ECO:0007669"/>
    <property type="project" value="UniProtKB-KW"/>
</dbReference>
<dbReference type="Pfam" id="PF01494">
    <property type="entry name" value="FAD_binding_3"/>
    <property type="match status" value="1"/>
</dbReference>
<dbReference type="PANTHER" id="PTHR47178:SF5">
    <property type="entry name" value="FAD-BINDING DOMAIN-CONTAINING PROTEIN"/>
    <property type="match status" value="1"/>
</dbReference>
<dbReference type="PANTHER" id="PTHR47178">
    <property type="entry name" value="MONOOXYGENASE, FAD-BINDING"/>
    <property type="match status" value="1"/>
</dbReference>
<evidence type="ECO:0000256" key="3">
    <source>
        <dbReference type="ARBA" id="ARBA00023002"/>
    </source>
</evidence>
<dbReference type="Gene3D" id="3.50.50.60">
    <property type="entry name" value="FAD/NAD(P)-binding domain"/>
    <property type="match status" value="1"/>
</dbReference>
<evidence type="ECO:0000313" key="6">
    <source>
        <dbReference type="EMBL" id="KAB8193770.1"/>
    </source>
</evidence>
<dbReference type="InterPro" id="IPR036188">
    <property type="entry name" value="FAD/NAD-bd_sf"/>
</dbReference>
<dbReference type="Pfam" id="PF13450">
    <property type="entry name" value="NAD_binding_8"/>
    <property type="match status" value="1"/>
</dbReference>
<evidence type="ECO:0000259" key="5">
    <source>
        <dbReference type="Pfam" id="PF01494"/>
    </source>
</evidence>
<dbReference type="InterPro" id="IPR002938">
    <property type="entry name" value="FAD-bd"/>
</dbReference>
<dbReference type="EMBL" id="VDLX02000007">
    <property type="protein sequence ID" value="KAB8193770.1"/>
    <property type="molecule type" value="Genomic_DNA"/>
</dbReference>
<dbReference type="GO" id="GO:0071949">
    <property type="term" value="F:FAD binding"/>
    <property type="evidence" value="ECO:0007669"/>
    <property type="project" value="InterPro"/>
</dbReference>
<keyword evidence="1" id="KW-0285">Flavoprotein</keyword>
<keyword evidence="4" id="KW-0503">Monooxygenase</keyword>
<evidence type="ECO:0000256" key="4">
    <source>
        <dbReference type="ARBA" id="ARBA00023033"/>
    </source>
</evidence>
<feature type="domain" description="FAD-binding" evidence="5">
    <location>
        <begin position="137"/>
        <end position="383"/>
    </location>
</feature>
<proteinExistence type="predicted"/>
<gene>
    <name evidence="6" type="ORF">FH608_021475</name>
</gene>
<keyword evidence="2" id="KW-0274">FAD</keyword>
<dbReference type="OrthoDB" id="3322136at2"/>
<dbReference type="PRINTS" id="PR00420">
    <property type="entry name" value="RNGMNOXGNASE"/>
</dbReference>
<keyword evidence="7" id="KW-1185">Reference proteome</keyword>
<evidence type="ECO:0000256" key="2">
    <source>
        <dbReference type="ARBA" id="ARBA00022827"/>
    </source>
</evidence>
<dbReference type="SUPFAM" id="SSF51905">
    <property type="entry name" value="FAD/NAD(P)-binding domain"/>
    <property type="match status" value="1"/>
</dbReference>
<comment type="caution">
    <text evidence="6">The sequence shown here is derived from an EMBL/GenBank/DDBJ whole genome shotgun (WGS) entry which is preliminary data.</text>
</comment>
<sequence>MSVWRRVSGPIPTKRGDEMSAGPRILIAGGGLGGLALAQALRQGGLDVAVYERDPTPEIRNQGYRIHINPDGNAALRACLPPDVFDLVLRTSGVTNDLVASYTHRLERVMAQTFPADPDEITHVDRNTFRRGLLSGLGDAVHFGRTVAGYQVTESGRVRVRFAEGGSDEGDLLVGADGVGSAVRRGLLPHATVKDLGLRCLYGRMAIDEVTGALMPEDFDRGFCWVADETGCGAAFGPMRFRSRPEDASDYLMTTLVATPERLGITDEELFGLSPKELRKLSAELTADWHPAVRELFLHADADAFLPIAIRAGERVEAWRPGPVTLLGDAVHLMPPTGGVGANTALQDSAALAGELLSAARGERSLVDAVAAYERVMLPRGFDTVDHSLRIAGQMFGRTF</sequence>
<dbReference type="AlphaFoldDB" id="A0A5C4WFE6"/>
<evidence type="ECO:0000313" key="7">
    <source>
        <dbReference type="Proteomes" id="UP000312512"/>
    </source>
</evidence>
<keyword evidence="3" id="KW-0560">Oxidoreductase</keyword>
<accession>A0A5C4WFE6</accession>
<organism evidence="6 7">
    <name type="scientific">Nonomuraea phyllanthi</name>
    <dbReference type="NCBI Taxonomy" id="2219224"/>
    <lineage>
        <taxon>Bacteria</taxon>
        <taxon>Bacillati</taxon>
        <taxon>Actinomycetota</taxon>
        <taxon>Actinomycetes</taxon>
        <taxon>Streptosporangiales</taxon>
        <taxon>Streptosporangiaceae</taxon>
        <taxon>Nonomuraea</taxon>
    </lineage>
</organism>
<reference evidence="6 7" key="1">
    <citation type="submission" date="2019-10" db="EMBL/GenBank/DDBJ databases">
        <title>Nonomuraea sp. nov., isolated from Phyllanthus amarus.</title>
        <authorList>
            <person name="Klykleung N."/>
            <person name="Tanasupawat S."/>
        </authorList>
    </citation>
    <scope>NUCLEOTIDE SEQUENCE [LARGE SCALE GENOMIC DNA]</scope>
    <source>
        <strain evidence="6 7">PA1-10</strain>
    </source>
</reference>
<name>A0A5C4WFE6_9ACTN</name>
<evidence type="ECO:0000256" key="1">
    <source>
        <dbReference type="ARBA" id="ARBA00022630"/>
    </source>
</evidence>
<dbReference type="Proteomes" id="UP000312512">
    <property type="component" value="Unassembled WGS sequence"/>
</dbReference>